<accession>A0A0E9PAP5</accession>
<proteinExistence type="predicted"/>
<evidence type="ECO:0000313" key="1">
    <source>
        <dbReference type="EMBL" id="JAH00908.1"/>
    </source>
</evidence>
<name>A0A0E9PAP5_ANGAN</name>
<reference evidence="1" key="1">
    <citation type="submission" date="2014-11" db="EMBL/GenBank/DDBJ databases">
        <authorList>
            <person name="Amaro Gonzalez C."/>
        </authorList>
    </citation>
    <scope>NUCLEOTIDE SEQUENCE</scope>
</reference>
<dbReference type="AlphaFoldDB" id="A0A0E9PAP5"/>
<protein>
    <submittedName>
        <fullName evidence="1">Uncharacterized protein</fullName>
    </submittedName>
</protein>
<reference evidence="1" key="2">
    <citation type="journal article" date="2015" name="Fish Shellfish Immunol.">
        <title>Early steps in the European eel (Anguilla anguilla)-Vibrio vulnificus interaction in the gills: Role of the RtxA13 toxin.</title>
        <authorList>
            <person name="Callol A."/>
            <person name="Pajuelo D."/>
            <person name="Ebbesson L."/>
            <person name="Teles M."/>
            <person name="MacKenzie S."/>
            <person name="Amaro C."/>
        </authorList>
    </citation>
    <scope>NUCLEOTIDE SEQUENCE</scope>
</reference>
<sequence>METEWEIMVKPRTKNPICLQGK</sequence>
<organism evidence="1">
    <name type="scientific">Anguilla anguilla</name>
    <name type="common">European freshwater eel</name>
    <name type="synonym">Muraena anguilla</name>
    <dbReference type="NCBI Taxonomy" id="7936"/>
    <lineage>
        <taxon>Eukaryota</taxon>
        <taxon>Metazoa</taxon>
        <taxon>Chordata</taxon>
        <taxon>Craniata</taxon>
        <taxon>Vertebrata</taxon>
        <taxon>Euteleostomi</taxon>
        <taxon>Actinopterygii</taxon>
        <taxon>Neopterygii</taxon>
        <taxon>Teleostei</taxon>
        <taxon>Anguilliformes</taxon>
        <taxon>Anguillidae</taxon>
        <taxon>Anguilla</taxon>
    </lineage>
</organism>
<dbReference type="EMBL" id="GBXM01107669">
    <property type="protein sequence ID" value="JAH00908.1"/>
    <property type="molecule type" value="Transcribed_RNA"/>
</dbReference>